<dbReference type="PANTHER" id="PTHR41517">
    <property type="entry name" value="1,2-DIOXYGENASE PROTEIN-RELATED"/>
    <property type="match status" value="1"/>
</dbReference>
<dbReference type="InterPro" id="IPR013096">
    <property type="entry name" value="Cupin_2"/>
</dbReference>
<evidence type="ECO:0000256" key="2">
    <source>
        <dbReference type="ARBA" id="ARBA00023002"/>
    </source>
</evidence>
<dbReference type="InterPro" id="IPR014710">
    <property type="entry name" value="RmlC-like_jellyroll"/>
</dbReference>
<dbReference type="Pfam" id="PF07883">
    <property type="entry name" value="Cupin_2"/>
    <property type="match status" value="2"/>
</dbReference>
<dbReference type="InterPro" id="IPR047183">
    <property type="entry name" value="GDO-like"/>
</dbReference>
<feature type="domain" description="Cupin type-2" evidence="3">
    <location>
        <begin position="360"/>
        <end position="416"/>
    </location>
</feature>
<name>A0A4R5M6Z2_9BURK</name>
<dbReference type="OrthoDB" id="285029at2"/>
<sequence>MPGRWSSVCSAGSTSSAFFCTVIAFLVWTDAKRISGVPCYQLALSPKRLKPSLSTGLTARFSSYIVRCIIQCNINTQQTRRDITMQHEQSGVRATLSRDASALNLVEFWKEREDIEIREPRKTAVPHLWQWSEINPRLASASKTVPIEECERRALVFANPGLGGKPYITSTLFAAYSLYNPGESAPVHRHTPCASRFVLQGNGGFTTVAGEKIPMSRGDLVLTPHGCWHDHGNDGTEPVVWVDVLDVPLIEALNSTRFEFDYAEEGQTKTTQSISRPSGYSTRLYSYGGITPTFVDHQRGSVDHSPMFVYRWQDTREALKAMADLPGSPYDAITVEYTNPVSGGSVMPTMSHRSTLLRAGEKALSQRSTASSVFVVLEGSGTTEINGVRFDWKPNDVFCVPAWVWYHHEAVGGEAVLYSVTDSPSLTKLGLMRKQGRTNDGAIVELEAA</sequence>
<reference evidence="4 5" key="1">
    <citation type="submission" date="2019-03" db="EMBL/GenBank/DDBJ databases">
        <title>Paraburkholderia sp. 4M-K11, isolated from subtropical forest soil.</title>
        <authorList>
            <person name="Gao Z.-H."/>
            <person name="Qiu L.-H."/>
        </authorList>
    </citation>
    <scope>NUCLEOTIDE SEQUENCE [LARGE SCALE GENOMIC DNA]</scope>
    <source>
        <strain evidence="4 5">4M-K11</strain>
    </source>
</reference>
<keyword evidence="2" id="KW-0560">Oxidoreductase</keyword>
<gene>
    <name evidence="4" type="ORF">EYW47_20935</name>
</gene>
<proteinExistence type="predicted"/>
<dbReference type="CDD" id="cd02216">
    <property type="entry name" value="cupin_GDO-like_N"/>
    <property type="match status" value="1"/>
</dbReference>
<dbReference type="AlphaFoldDB" id="A0A4R5M6Z2"/>
<organism evidence="4 5">
    <name type="scientific">Paraburkholderia silviterrae</name>
    <dbReference type="NCBI Taxonomy" id="2528715"/>
    <lineage>
        <taxon>Bacteria</taxon>
        <taxon>Pseudomonadati</taxon>
        <taxon>Pseudomonadota</taxon>
        <taxon>Betaproteobacteria</taxon>
        <taxon>Burkholderiales</taxon>
        <taxon>Burkholderiaceae</taxon>
        <taxon>Paraburkholderia</taxon>
    </lineage>
</organism>
<protein>
    <submittedName>
        <fullName evidence="4">Cupin domain-containing protein</fullName>
    </submittedName>
</protein>
<dbReference type="CDD" id="cd06992">
    <property type="entry name" value="cupin_GDO-like_C"/>
    <property type="match status" value="1"/>
</dbReference>
<evidence type="ECO:0000313" key="4">
    <source>
        <dbReference type="EMBL" id="TDG21825.1"/>
    </source>
</evidence>
<comment type="caution">
    <text evidence="4">The sequence shown here is derived from an EMBL/GenBank/DDBJ whole genome shotgun (WGS) entry which is preliminary data.</text>
</comment>
<keyword evidence="1" id="KW-0223">Dioxygenase</keyword>
<dbReference type="PANTHER" id="PTHR41517:SF1">
    <property type="entry name" value="CUPIN"/>
    <property type="match status" value="1"/>
</dbReference>
<dbReference type="InterPro" id="IPR011051">
    <property type="entry name" value="RmlC_Cupin_sf"/>
</dbReference>
<dbReference type="GO" id="GO:0051213">
    <property type="term" value="F:dioxygenase activity"/>
    <property type="evidence" value="ECO:0007669"/>
    <property type="project" value="UniProtKB-KW"/>
</dbReference>
<evidence type="ECO:0000259" key="3">
    <source>
        <dbReference type="Pfam" id="PF07883"/>
    </source>
</evidence>
<dbReference type="Proteomes" id="UP000295722">
    <property type="component" value="Unassembled WGS sequence"/>
</dbReference>
<dbReference type="EMBL" id="SMRP01000010">
    <property type="protein sequence ID" value="TDG21825.1"/>
    <property type="molecule type" value="Genomic_DNA"/>
</dbReference>
<dbReference type="SUPFAM" id="SSF51182">
    <property type="entry name" value="RmlC-like cupins"/>
    <property type="match status" value="1"/>
</dbReference>
<keyword evidence="5" id="KW-1185">Reference proteome</keyword>
<accession>A0A4R5M6Z2</accession>
<evidence type="ECO:0000256" key="1">
    <source>
        <dbReference type="ARBA" id="ARBA00022964"/>
    </source>
</evidence>
<dbReference type="Gene3D" id="2.60.120.10">
    <property type="entry name" value="Jelly Rolls"/>
    <property type="match status" value="1"/>
</dbReference>
<feature type="domain" description="Cupin type-2" evidence="3">
    <location>
        <begin position="178"/>
        <end position="244"/>
    </location>
</feature>
<evidence type="ECO:0000313" key="5">
    <source>
        <dbReference type="Proteomes" id="UP000295722"/>
    </source>
</evidence>